<name>A0A0S4X0G8_RALSL</name>
<dbReference type="EMBL" id="LN899820">
    <property type="protein sequence ID" value="CUV56984.1"/>
    <property type="molecule type" value="Genomic_DNA"/>
</dbReference>
<sequence>MFDRWASEAGPHEVRLWLDLEDHAEFVGAYLPPSLPMLFAYKGDRLTYAHVLELGITTIDRALAEGTAPSGFADPGIRGRLLQADWAM</sequence>
<protein>
    <submittedName>
        <fullName evidence="1">Uncharacterized protein</fullName>
    </submittedName>
</protein>
<organism evidence="1">
    <name type="scientific">Ralstonia solanacearum</name>
    <name type="common">Pseudomonas solanacearum</name>
    <dbReference type="NCBI Taxonomy" id="305"/>
    <lineage>
        <taxon>Bacteria</taxon>
        <taxon>Pseudomonadati</taxon>
        <taxon>Pseudomonadota</taxon>
        <taxon>Betaproteobacteria</taxon>
        <taxon>Burkholderiales</taxon>
        <taxon>Burkholderiaceae</taxon>
        <taxon>Ralstonia</taxon>
        <taxon>Ralstonia solanacearum species complex</taxon>
    </lineage>
</organism>
<gene>
    <name evidence="1" type="ORF">RUN215_v1_1060028</name>
</gene>
<proteinExistence type="predicted"/>
<reference evidence="1" key="1">
    <citation type="submission" date="2015-10" db="EMBL/GenBank/DDBJ databases">
        <authorList>
            <person name="Gilbert D.G."/>
        </authorList>
    </citation>
    <scope>NUCLEOTIDE SEQUENCE</scope>
    <source>
        <strain evidence="1">Phyl III-seqv23</strain>
    </source>
</reference>
<accession>A0A0S4X0G8</accession>
<evidence type="ECO:0000313" key="1">
    <source>
        <dbReference type="EMBL" id="CUV56984.1"/>
    </source>
</evidence>
<dbReference type="AlphaFoldDB" id="A0A0S4X0G8"/>